<evidence type="ECO:0000256" key="1">
    <source>
        <dbReference type="SAM" id="Phobius"/>
    </source>
</evidence>
<keyword evidence="1" id="KW-0472">Membrane</keyword>
<feature type="transmembrane region" description="Helical" evidence="1">
    <location>
        <begin position="25"/>
        <end position="42"/>
    </location>
</feature>
<dbReference type="EMBL" id="JADQDK010000001">
    <property type="protein sequence ID" value="MBW0137398.1"/>
    <property type="molecule type" value="Genomic_DNA"/>
</dbReference>
<keyword evidence="1" id="KW-0812">Transmembrane</keyword>
<feature type="transmembrane region" description="Helical" evidence="1">
    <location>
        <begin position="106"/>
        <end position="127"/>
    </location>
</feature>
<evidence type="ECO:0008006" key="4">
    <source>
        <dbReference type="Google" id="ProtNLM"/>
    </source>
</evidence>
<organism evidence="2 3">
    <name type="scientific">Pseudonocardia abyssalis</name>
    <dbReference type="NCBI Taxonomy" id="2792008"/>
    <lineage>
        <taxon>Bacteria</taxon>
        <taxon>Bacillati</taxon>
        <taxon>Actinomycetota</taxon>
        <taxon>Actinomycetes</taxon>
        <taxon>Pseudonocardiales</taxon>
        <taxon>Pseudonocardiaceae</taxon>
        <taxon>Pseudonocardia</taxon>
    </lineage>
</organism>
<evidence type="ECO:0000313" key="2">
    <source>
        <dbReference type="EMBL" id="MBW0137398.1"/>
    </source>
</evidence>
<dbReference type="Proteomes" id="UP000694287">
    <property type="component" value="Unassembled WGS sequence"/>
</dbReference>
<feature type="transmembrane region" description="Helical" evidence="1">
    <location>
        <begin position="80"/>
        <end position="100"/>
    </location>
</feature>
<name>A0ABS6UZV0_9PSEU</name>
<feature type="transmembrane region" description="Helical" evidence="1">
    <location>
        <begin position="139"/>
        <end position="160"/>
    </location>
</feature>
<accession>A0ABS6UZV0</accession>
<comment type="caution">
    <text evidence="2">The sequence shown here is derived from an EMBL/GenBank/DDBJ whole genome shotgun (WGS) entry which is preliminary data.</text>
</comment>
<sequence length="191" mass="19144">MSSSHVASRRRPLAGAAPALRRLHLVRFGFALVWAVLLVLNASSISPLTAVLLVIYPLFDVAAAVVDLRSSRATATGAAAGPYATVALGALAAIGLAVAVTSGVPAVLRVWGVWAVVAGGVQLAVALRRRGLGGRWAMIASGSLSVLAGASFVVMASSATGSLAGIAGYALLGGVFFLVSALRLGRDAGRS</sequence>
<keyword evidence="1" id="KW-1133">Transmembrane helix</keyword>
<gene>
    <name evidence="2" type="ORF">I4I81_24510</name>
</gene>
<feature type="transmembrane region" description="Helical" evidence="1">
    <location>
        <begin position="166"/>
        <end position="185"/>
    </location>
</feature>
<proteinExistence type="predicted"/>
<protein>
    <recommendedName>
        <fullName evidence="4">Integral membrane protein</fullName>
    </recommendedName>
</protein>
<keyword evidence="3" id="KW-1185">Reference proteome</keyword>
<feature type="transmembrane region" description="Helical" evidence="1">
    <location>
        <begin position="48"/>
        <end position="68"/>
    </location>
</feature>
<reference evidence="2 3" key="1">
    <citation type="submission" date="2020-11" db="EMBL/GenBank/DDBJ databases">
        <title>Pseudonocardia abyssalis sp. nov. and Pseudonocardia oceani sp. nov., description and phylogenomic analysis of two novel actinomycetes isolated from the deep Southern Ocean.</title>
        <authorList>
            <person name="Parra J."/>
        </authorList>
    </citation>
    <scope>NUCLEOTIDE SEQUENCE [LARGE SCALE GENOMIC DNA]</scope>
    <source>
        <strain evidence="2 3">KRD-168</strain>
    </source>
</reference>
<evidence type="ECO:0000313" key="3">
    <source>
        <dbReference type="Proteomes" id="UP000694287"/>
    </source>
</evidence>